<feature type="compositionally biased region" description="Low complexity" evidence="9">
    <location>
        <begin position="893"/>
        <end position="904"/>
    </location>
</feature>
<organism evidence="12 13">
    <name type="scientific">Citrus x changshan-huyou</name>
    <dbReference type="NCBI Taxonomy" id="2935761"/>
    <lineage>
        <taxon>Eukaryota</taxon>
        <taxon>Viridiplantae</taxon>
        <taxon>Streptophyta</taxon>
        <taxon>Embryophyta</taxon>
        <taxon>Tracheophyta</taxon>
        <taxon>Spermatophyta</taxon>
        <taxon>Magnoliopsida</taxon>
        <taxon>eudicotyledons</taxon>
        <taxon>Gunneridae</taxon>
        <taxon>Pentapetalae</taxon>
        <taxon>rosids</taxon>
        <taxon>malvids</taxon>
        <taxon>Sapindales</taxon>
        <taxon>Rutaceae</taxon>
        <taxon>Aurantioideae</taxon>
        <taxon>Citrus</taxon>
    </lineage>
</organism>
<dbReference type="InterPro" id="IPR020846">
    <property type="entry name" value="MFS_dom"/>
</dbReference>
<feature type="compositionally biased region" description="Polar residues" evidence="9">
    <location>
        <begin position="913"/>
        <end position="929"/>
    </location>
</feature>
<feature type="region of interest" description="Disordered" evidence="9">
    <location>
        <begin position="421"/>
        <end position="509"/>
    </location>
</feature>
<reference evidence="12 13" key="1">
    <citation type="submission" date="2024-05" db="EMBL/GenBank/DDBJ databases">
        <title>Haplotype-resolved chromosome-level genome assembly of Huyou (Citrus changshanensis).</title>
        <authorList>
            <person name="Miao C."/>
            <person name="Chen W."/>
            <person name="Wu Y."/>
            <person name="Wang L."/>
            <person name="Zhao S."/>
            <person name="Grierson D."/>
            <person name="Xu C."/>
            <person name="Chen K."/>
        </authorList>
    </citation>
    <scope>NUCLEOTIDE SEQUENCE [LARGE SCALE GENOMIC DNA]</scope>
    <source>
        <strain evidence="12">01-14</strain>
        <tissue evidence="12">Leaf</tissue>
    </source>
</reference>
<feature type="compositionally biased region" description="Basic and acidic residues" evidence="9">
    <location>
        <begin position="759"/>
        <end position="785"/>
    </location>
</feature>
<keyword evidence="4" id="KW-0762">Sugar transport</keyword>
<feature type="transmembrane region" description="Helical" evidence="10">
    <location>
        <begin position="1359"/>
        <end position="1381"/>
    </location>
</feature>
<keyword evidence="8 10" id="KW-0472">Membrane</keyword>
<dbReference type="PROSITE" id="PS00216">
    <property type="entry name" value="SUGAR_TRANSPORT_1"/>
    <property type="match status" value="1"/>
</dbReference>
<evidence type="ECO:0000256" key="2">
    <source>
        <dbReference type="ARBA" id="ARBA00010992"/>
    </source>
</evidence>
<evidence type="ECO:0000313" key="13">
    <source>
        <dbReference type="Proteomes" id="UP001428341"/>
    </source>
</evidence>
<evidence type="ECO:0000256" key="4">
    <source>
        <dbReference type="ARBA" id="ARBA00022597"/>
    </source>
</evidence>
<dbReference type="PRINTS" id="PR00171">
    <property type="entry name" value="SUGRTRNSPORT"/>
</dbReference>
<dbReference type="CDD" id="cd17361">
    <property type="entry name" value="MFS_STP"/>
    <property type="match status" value="1"/>
</dbReference>
<keyword evidence="7 10" id="KW-1133">Transmembrane helix</keyword>
<dbReference type="PANTHER" id="PTHR23500">
    <property type="entry name" value="SOLUTE CARRIER FAMILY 2, FACILITATED GLUCOSE TRANSPORTER"/>
    <property type="match status" value="1"/>
</dbReference>
<dbReference type="InterPro" id="IPR005828">
    <property type="entry name" value="MFS_sugar_transport-like"/>
</dbReference>
<keyword evidence="13" id="KW-1185">Reference proteome</keyword>
<dbReference type="PANTHER" id="PTHR23500:SF511">
    <property type="entry name" value="SUGAR TRANSPORT PROTEIN 2"/>
    <property type="match status" value="1"/>
</dbReference>
<proteinExistence type="inferred from homology"/>
<evidence type="ECO:0000256" key="9">
    <source>
        <dbReference type="SAM" id="MobiDB-lite"/>
    </source>
</evidence>
<feature type="transmembrane region" description="Helical" evidence="10">
    <location>
        <begin position="1179"/>
        <end position="1199"/>
    </location>
</feature>
<feature type="transmembrane region" description="Helical" evidence="10">
    <location>
        <begin position="1300"/>
        <end position="1317"/>
    </location>
</feature>
<dbReference type="GO" id="GO:0015145">
    <property type="term" value="F:monosaccharide transmembrane transporter activity"/>
    <property type="evidence" value="ECO:0007669"/>
    <property type="project" value="InterPro"/>
</dbReference>
<sequence>MNSCCRFVQKHPFVSGTVSLFFLLYLFLPSVFFFLIYASPVIVCIYVFLRYYVEPKQPEIKKDKRVDEISSVESKSLPADAAVVVSRNDNKPVMHDDQISRRKNVIKELEAEGNNKETGVILATTPADASIIGSQNVFTEEKGSASVDHGESSSRNVSGADNVQPLDQRVSVLESEPSMDDPIVQKVSAEHSEKGNVAAGCEEEEESSDEEEMQRDGNNAVEWTADDQQNLMDLGDSELERNKRLESLIARRRARKLFKMAVEKRVTESGSGGQMPPLSIVRNTILNNIPNNQDFVEDIQVPGSAPSVLLPARNPFDIPYEPYEERPNLTGDSFHEEFSIHQRELLFCRHESFFLGPSFSVESQQDQHESHVGPYGVDKRTALGPRLSRYRSVSDMSAHDQLIEDLLASQEGEALSRNISATDLVEPGSHSPKETKNSEEPKLGMAGMKREAVENSADRSEFQMETDSTRDNSSEPCSLASNEASEMSFHTNTSSNIGNLEPKVDKPRQSLSDRVKSSLTFTIPEGIALNGPSYDSSPSAFDKPRMDDRLFYRYKGPCHSPGYSIASDLQVEVSELGSPPLPLDGTMSPADAESSYDGDIEKDVTSGSEEMWGASCHLAGVDENESRSREVNEVSVDDILGAGLSAMKQNLQNQIASSSLPEQIAEQDNSSTSSLSSSRTEMQDEDHSNKVSENVKQYLEEVPKLSISSIGLPPQMPQKESSAVKESLSLPPSEVSSKELEVLSTLPADKSGEVNASLEVKDEAVHASNEKENLELSEENLKLSEEMDSGTEISTNKEAIMDLSQPAENITSESSNDIVQNLDKPAKQQTVIEPKADPSKLNEHGEAGSSSMKTEFQAEQNTTEVGVSGVDQSSDNAIMSPTLPQILEVDQISTVSSSCSSPRSVLPGKNRRSSSASFDQQIPIQNDESQSIDDDIARNNSLSHMSAVSIDQESQPRNSQHLATDPMDLPSSSSDVRISEEPSAKVVECTSEPVISPRASPILPECINGSPSKTEEIAFESNAPRSMVKEEETSNSPAQSTREADLTSSKNYSVENEKEDKGKSVVGCECESNNAVENEAAIEPSIPAAAETAVEKEPSDPLSQKPEVEAAVVHNVNETVADDTSNEKSLIHQDNVSDQLKTIEDYKHEPDDTKSSKRTTMPAIALAETGKGKDFPAKLTGQVLVCSIIAAFGGLMFGYDIGISAGVTTMDDFLIKFFPLVYEKKHRAKEDNYCKYDNQYLQLFTSSLYLAAIVACFFASIVCRKFGRKPTIQAASVFFLIGAILNCLAQNLGMLIAGRLSLGIGVGFGNQAVPLFISEIAPPKYRGGLNICFQLLITVGILAANLINYGTSRIHPYGWRISLGGAAVPALFLLLGSCIIVETPASLIERGKQEQGLYTLRKIRGVKDVEKEYEEICRATEISNLIKHPYRSLMKKSSRPQLICGTFIHMLQQLTGINVVMFYAPVLFQTMGYGSNASLLSAVISGTINVASTLVAIVLVDKAGRKILLVQAAIQMIICQCAIGVILKMFLLTTNTMPTVPAKVVVILVCVFVAGFAWSWGPICWLISSEIYPLETRNAGYFFAVSTNMVFTFVIAQAFLSMLCKMRWGIFFFFTGWLLISLIFSATMLPETKGIPIDEMIDRAWKKHWYWKSYFKNDNHDGSKRTEVAAEIEEKPAA</sequence>
<evidence type="ECO:0000256" key="7">
    <source>
        <dbReference type="ARBA" id="ARBA00022989"/>
    </source>
</evidence>
<dbReference type="Gene3D" id="1.20.1250.20">
    <property type="entry name" value="MFS general substrate transporter like domains"/>
    <property type="match status" value="1"/>
</dbReference>
<feature type="compositionally biased region" description="Basic and acidic residues" evidence="9">
    <location>
        <begin position="431"/>
        <end position="473"/>
    </location>
</feature>
<feature type="compositionally biased region" description="Polar residues" evidence="9">
    <location>
        <begin position="806"/>
        <end position="819"/>
    </location>
</feature>
<feature type="transmembrane region" description="Helical" evidence="10">
    <location>
        <begin position="1478"/>
        <end position="1500"/>
    </location>
</feature>
<feature type="compositionally biased region" description="Polar residues" evidence="9">
    <location>
        <begin position="474"/>
        <end position="498"/>
    </location>
</feature>
<keyword evidence="5 10" id="KW-0812">Transmembrane</keyword>
<keyword evidence="3" id="KW-0813">Transport</keyword>
<feature type="region of interest" description="Disordered" evidence="9">
    <location>
        <begin position="189"/>
        <end position="216"/>
    </location>
</feature>
<feature type="region of interest" description="Disordered" evidence="9">
    <location>
        <begin position="1005"/>
        <end position="1064"/>
    </location>
</feature>
<feature type="region of interest" description="Disordered" evidence="9">
    <location>
        <begin position="708"/>
        <end position="992"/>
    </location>
</feature>
<feature type="transmembrane region" description="Helical" evidence="10">
    <location>
        <begin position="1507"/>
        <end position="1532"/>
    </location>
</feature>
<comment type="subcellular location">
    <subcellularLocation>
        <location evidence="1">Membrane</location>
        <topology evidence="1">Multi-pass membrane protein</topology>
    </subcellularLocation>
</comment>
<feature type="compositionally biased region" description="Low complexity" evidence="9">
    <location>
        <begin position="725"/>
        <end position="735"/>
    </location>
</feature>
<dbReference type="InterPro" id="IPR003663">
    <property type="entry name" value="Sugar/inositol_transpt"/>
</dbReference>
<feature type="region of interest" description="Disordered" evidence="9">
    <location>
        <begin position="576"/>
        <end position="603"/>
    </location>
</feature>
<evidence type="ECO:0000256" key="1">
    <source>
        <dbReference type="ARBA" id="ARBA00004141"/>
    </source>
</evidence>
<feature type="compositionally biased region" description="Acidic residues" evidence="9">
    <location>
        <begin position="201"/>
        <end position="213"/>
    </location>
</feature>
<feature type="compositionally biased region" description="Polar residues" evidence="9">
    <location>
        <begin position="659"/>
        <end position="669"/>
    </location>
</feature>
<evidence type="ECO:0000256" key="3">
    <source>
        <dbReference type="ARBA" id="ARBA00022448"/>
    </source>
</evidence>
<dbReference type="FunFam" id="1.20.1250.20:FF:000002">
    <property type="entry name" value="Sugar transport protein 13"/>
    <property type="match status" value="1"/>
</dbReference>
<comment type="caution">
    <text evidence="12">The sequence shown here is derived from an EMBL/GenBank/DDBJ whole genome shotgun (WGS) entry which is preliminary data.</text>
</comment>
<dbReference type="EMBL" id="JBCGBO010000025">
    <property type="protein sequence ID" value="KAK9176199.1"/>
    <property type="molecule type" value="Genomic_DNA"/>
</dbReference>
<dbReference type="NCBIfam" id="TIGR00879">
    <property type="entry name" value="SP"/>
    <property type="match status" value="1"/>
</dbReference>
<feature type="compositionally biased region" description="Basic and acidic residues" evidence="9">
    <location>
        <begin position="140"/>
        <end position="152"/>
    </location>
</feature>
<feature type="domain" description="Major facilitator superfamily (MFS) profile" evidence="11">
    <location>
        <begin position="1186"/>
        <end position="1633"/>
    </location>
</feature>
<feature type="region of interest" description="Disordered" evidence="9">
    <location>
        <begin position="140"/>
        <end position="165"/>
    </location>
</feature>
<gene>
    <name evidence="12" type="ORF">WN944_028212</name>
</gene>
<dbReference type="PROSITE" id="PS50850">
    <property type="entry name" value="MFS"/>
    <property type="match status" value="1"/>
</dbReference>
<dbReference type="GO" id="GO:0015293">
    <property type="term" value="F:symporter activity"/>
    <property type="evidence" value="ECO:0007669"/>
    <property type="project" value="UniProtKB-KW"/>
</dbReference>
<protein>
    <recommendedName>
        <fullName evidence="11">Major facilitator superfamily (MFS) profile domain-containing protein</fullName>
    </recommendedName>
</protein>
<dbReference type="Proteomes" id="UP001428341">
    <property type="component" value="Unassembled WGS sequence"/>
</dbReference>
<dbReference type="InterPro" id="IPR036259">
    <property type="entry name" value="MFS_trans_sf"/>
</dbReference>
<feature type="compositionally biased region" description="Polar residues" evidence="9">
    <location>
        <begin position="938"/>
        <end position="962"/>
    </location>
</feature>
<dbReference type="SUPFAM" id="SSF103473">
    <property type="entry name" value="MFS general substrate transporter"/>
    <property type="match status" value="1"/>
</dbReference>
<evidence type="ECO:0000256" key="5">
    <source>
        <dbReference type="ARBA" id="ARBA00022692"/>
    </source>
</evidence>
<evidence type="ECO:0000313" key="12">
    <source>
        <dbReference type="EMBL" id="KAK9176199.1"/>
    </source>
</evidence>
<dbReference type="Pfam" id="PF00083">
    <property type="entry name" value="Sugar_tr"/>
    <property type="match status" value="1"/>
</dbReference>
<dbReference type="InterPro" id="IPR045262">
    <property type="entry name" value="STP/PLT_plant"/>
</dbReference>
<feature type="transmembrane region" description="Helical" evidence="10">
    <location>
        <begin position="1240"/>
        <end position="1262"/>
    </location>
</feature>
<feature type="compositionally biased region" description="Polar residues" evidence="9">
    <location>
        <begin position="1034"/>
        <end position="1054"/>
    </location>
</feature>
<evidence type="ECO:0000259" key="11">
    <source>
        <dbReference type="PROSITE" id="PS50850"/>
    </source>
</evidence>
<feature type="transmembrane region" description="Helical" evidence="10">
    <location>
        <begin position="1442"/>
        <end position="1466"/>
    </location>
</feature>
<comment type="similarity">
    <text evidence="2">Belongs to the major facilitator superfamily. Sugar transporter (TC 2.A.1.1) family.</text>
</comment>
<name>A0AAP0LNC4_9ROSI</name>
<keyword evidence="6" id="KW-0769">Symport</keyword>
<feature type="compositionally biased region" description="Basic and acidic residues" evidence="9">
    <location>
        <begin position="681"/>
        <end position="690"/>
    </location>
</feature>
<feature type="compositionally biased region" description="Basic and acidic residues" evidence="9">
    <location>
        <begin position="834"/>
        <end position="846"/>
    </location>
</feature>
<dbReference type="InterPro" id="IPR044778">
    <property type="entry name" value="MFS_STP/MST-like_plant"/>
</dbReference>
<feature type="transmembrane region" description="Helical" evidence="10">
    <location>
        <begin position="1579"/>
        <end position="1600"/>
    </location>
</feature>
<feature type="transmembrane region" description="Helical" evidence="10">
    <location>
        <begin position="1274"/>
        <end position="1294"/>
    </location>
</feature>
<feature type="compositionally biased region" description="Polar residues" evidence="9">
    <location>
        <begin position="848"/>
        <end position="883"/>
    </location>
</feature>
<feature type="region of interest" description="Disordered" evidence="9">
    <location>
        <begin position="659"/>
        <end position="690"/>
    </location>
</feature>
<feature type="transmembrane region" description="Helical" evidence="10">
    <location>
        <begin position="1606"/>
        <end position="1629"/>
    </location>
</feature>
<dbReference type="InterPro" id="IPR005829">
    <property type="entry name" value="Sugar_transporter_CS"/>
</dbReference>
<feature type="transmembrane region" description="Helical" evidence="10">
    <location>
        <begin position="1544"/>
        <end position="1567"/>
    </location>
</feature>
<evidence type="ECO:0000256" key="6">
    <source>
        <dbReference type="ARBA" id="ARBA00022847"/>
    </source>
</evidence>
<dbReference type="GO" id="GO:0016020">
    <property type="term" value="C:membrane"/>
    <property type="evidence" value="ECO:0007669"/>
    <property type="project" value="UniProtKB-SubCell"/>
</dbReference>
<evidence type="ECO:0000256" key="8">
    <source>
        <dbReference type="ARBA" id="ARBA00023136"/>
    </source>
</evidence>
<feature type="transmembrane region" description="Helical" evidence="10">
    <location>
        <begin position="1329"/>
        <end position="1347"/>
    </location>
</feature>
<evidence type="ECO:0000256" key="10">
    <source>
        <dbReference type="SAM" id="Phobius"/>
    </source>
</evidence>
<accession>A0AAP0LNC4</accession>